<sequence length="322" mass="36821">MEINMMRLIILMMSMTTPTTLKKIDYPPITERAADVMLGSCNGVVCFFVHHHGIDDPVYICNPVTSEYVYFPRLTTCETHDSLRNNMVTGFGYHHSTNEYKDVRIYYDYNQPSLVGQVQVYTLGGGDGWRNKGEITHSLYPISSKGVFANGAIHWMDAVQGIILAFDLADEEFRLLPSPPPLEIHKSSHVGIRLWGGYLCVFYVYQGKCVDIWTLKKKKKTSSCDEVKEQAEYNSSWSWSRELSIAWEGPVKGTYYWPFALAKSNEVLLFYNRILSCYDPKTATLKKLWDDDMGSSYIEAIPHMNSLVSLKALGEKSVMRRR</sequence>
<dbReference type="OrthoDB" id="1867694at2759"/>
<dbReference type="EMBL" id="MVGT01003715">
    <property type="protein sequence ID" value="OVA03347.1"/>
    <property type="molecule type" value="Genomic_DNA"/>
</dbReference>
<dbReference type="Proteomes" id="UP000195402">
    <property type="component" value="Unassembled WGS sequence"/>
</dbReference>
<feature type="domain" description="F-box associated beta-propeller type 3" evidence="2">
    <location>
        <begin position="36"/>
        <end position="222"/>
    </location>
</feature>
<dbReference type="NCBIfam" id="TIGR01640">
    <property type="entry name" value="F_box_assoc_1"/>
    <property type="match status" value="1"/>
</dbReference>
<accession>A0A200PYS4</accession>
<keyword evidence="4" id="KW-1185">Reference proteome</keyword>
<reference evidence="3 4" key="1">
    <citation type="journal article" date="2017" name="Mol. Plant">
        <title>The Genome of Medicinal Plant Macleaya cordata Provides New Insights into Benzylisoquinoline Alkaloids Metabolism.</title>
        <authorList>
            <person name="Liu X."/>
            <person name="Liu Y."/>
            <person name="Huang P."/>
            <person name="Ma Y."/>
            <person name="Qing Z."/>
            <person name="Tang Q."/>
            <person name="Cao H."/>
            <person name="Cheng P."/>
            <person name="Zheng Y."/>
            <person name="Yuan Z."/>
            <person name="Zhou Y."/>
            <person name="Liu J."/>
            <person name="Tang Z."/>
            <person name="Zhuo Y."/>
            <person name="Zhang Y."/>
            <person name="Yu L."/>
            <person name="Huang J."/>
            <person name="Yang P."/>
            <person name="Peng Q."/>
            <person name="Zhang J."/>
            <person name="Jiang W."/>
            <person name="Zhang Z."/>
            <person name="Lin K."/>
            <person name="Ro D.K."/>
            <person name="Chen X."/>
            <person name="Xiong X."/>
            <person name="Shang Y."/>
            <person name="Huang S."/>
            <person name="Zeng J."/>
        </authorList>
    </citation>
    <scope>NUCLEOTIDE SEQUENCE [LARGE SCALE GENOMIC DNA]</scope>
    <source>
        <strain evidence="4">cv. BLH2017</strain>
        <tissue evidence="3">Root</tissue>
    </source>
</reference>
<comment type="caution">
    <text evidence="3">The sequence shown here is derived from an EMBL/GenBank/DDBJ whole genome shotgun (WGS) entry which is preliminary data.</text>
</comment>
<evidence type="ECO:0000259" key="2">
    <source>
        <dbReference type="Pfam" id="PF08268"/>
    </source>
</evidence>
<organism evidence="3 4">
    <name type="scientific">Macleaya cordata</name>
    <name type="common">Five-seeded plume-poppy</name>
    <name type="synonym">Bocconia cordata</name>
    <dbReference type="NCBI Taxonomy" id="56857"/>
    <lineage>
        <taxon>Eukaryota</taxon>
        <taxon>Viridiplantae</taxon>
        <taxon>Streptophyta</taxon>
        <taxon>Embryophyta</taxon>
        <taxon>Tracheophyta</taxon>
        <taxon>Spermatophyta</taxon>
        <taxon>Magnoliopsida</taxon>
        <taxon>Ranunculales</taxon>
        <taxon>Papaveraceae</taxon>
        <taxon>Papaveroideae</taxon>
        <taxon>Macleaya</taxon>
    </lineage>
</organism>
<name>A0A200PYS4_MACCD</name>
<protein>
    <recommendedName>
        <fullName evidence="2">F-box associated beta-propeller type 3 domain-containing protein</fullName>
    </recommendedName>
</protein>
<dbReference type="Pfam" id="PF08268">
    <property type="entry name" value="FBA_3"/>
    <property type="match status" value="1"/>
</dbReference>
<evidence type="ECO:0000313" key="3">
    <source>
        <dbReference type="EMBL" id="OVA03347.1"/>
    </source>
</evidence>
<evidence type="ECO:0000256" key="1">
    <source>
        <dbReference type="SAM" id="SignalP"/>
    </source>
</evidence>
<evidence type="ECO:0000313" key="4">
    <source>
        <dbReference type="Proteomes" id="UP000195402"/>
    </source>
</evidence>
<gene>
    <name evidence="3" type="ORF">BVC80_879g13</name>
</gene>
<dbReference type="STRING" id="56857.A0A200PYS4"/>
<dbReference type="InterPro" id="IPR050796">
    <property type="entry name" value="SCF_F-box_component"/>
</dbReference>
<keyword evidence="1" id="KW-0732">Signal</keyword>
<dbReference type="AlphaFoldDB" id="A0A200PYS4"/>
<dbReference type="InterPro" id="IPR017451">
    <property type="entry name" value="F-box-assoc_interact_dom"/>
</dbReference>
<feature type="chain" id="PRO_5013346840" description="F-box associated beta-propeller type 3 domain-containing protein" evidence="1">
    <location>
        <begin position="22"/>
        <end position="322"/>
    </location>
</feature>
<proteinExistence type="predicted"/>
<dbReference type="PANTHER" id="PTHR31672:SF13">
    <property type="entry name" value="F-BOX PROTEIN CPR30-LIKE"/>
    <property type="match status" value="1"/>
</dbReference>
<dbReference type="PANTHER" id="PTHR31672">
    <property type="entry name" value="BNACNNG10540D PROTEIN"/>
    <property type="match status" value="1"/>
</dbReference>
<dbReference type="InParanoid" id="A0A200PYS4"/>
<feature type="signal peptide" evidence="1">
    <location>
        <begin position="1"/>
        <end position="21"/>
    </location>
</feature>
<dbReference type="InterPro" id="IPR013187">
    <property type="entry name" value="F-box-assoc_dom_typ3"/>
</dbReference>
<dbReference type="OMA" id="TCETHDS"/>